<protein>
    <submittedName>
        <fullName evidence="2">Uncharacterized protein</fullName>
    </submittedName>
</protein>
<keyword evidence="1" id="KW-0812">Transmembrane</keyword>
<evidence type="ECO:0000313" key="2">
    <source>
        <dbReference type="EMBL" id="JAE13989.1"/>
    </source>
</evidence>
<feature type="transmembrane region" description="Helical" evidence="1">
    <location>
        <begin position="20"/>
        <end position="43"/>
    </location>
</feature>
<reference evidence="2" key="2">
    <citation type="journal article" date="2015" name="Data Brief">
        <title>Shoot transcriptome of the giant reed, Arundo donax.</title>
        <authorList>
            <person name="Barrero R.A."/>
            <person name="Guerrero F.D."/>
            <person name="Moolhuijzen P."/>
            <person name="Goolsby J.A."/>
            <person name="Tidwell J."/>
            <person name="Bellgard S.E."/>
            <person name="Bellgard M.I."/>
        </authorList>
    </citation>
    <scope>NUCLEOTIDE SEQUENCE</scope>
    <source>
        <tissue evidence="2">Shoot tissue taken approximately 20 cm above the soil surface</tissue>
    </source>
</reference>
<organism evidence="2">
    <name type="scientific">Arundo donax</name>
    <name type="common">Giant reed</name>
    <name type="synonym">Donax arundinaceus</name>
    <dbReference type="NCBI Taxonomy" id="35708"/>
    <lineage>
        <taxon>Eukaryota</taxon>
        <taxon>Viridiplantae</taxon>
        <taxon>Streptophyta</taxon>
        <taxon>Embryophyta</taxon>
        <taxon>Tracheophyta</taxon>
        <taxon>Spermatophyta</taxon>
        <taxon>Magnoliopsida</taxon>
        <taxon>Liliopsida</taxon>
        <taxon>Poales</taxon>
        <taxon>Poaceae</taxon>
        <taxon>PACMAD clade</taxon>
        <taxon>Arundinoideae</taxon>
        <taxon>Arundineae</taxon>
        <taxon>Arundo</taxon>
    </lineage>
</organism>
<accession>A0A0A9FRV6</accession>
<dbReference type="EMBL" id="GBRH01183907">
    <property type="protein sequence ID" value="JAE13989.1"/>
    <property type="molecule type" value="Transcribed_RNA"/>
</dbReference>
<proteinExistence type="predicted"/>
<dbReference type="AlphaFoldDB" id="A0A0A9FRV6"/>
<name>A0A0A9FRV6_ARUDO</name>
<reference evidence="2" key="1">
    <citation type="submission" date="2014-09" db="EMBL/GenBank/DDBJ databases">
        <authorList>
            <person name="Magalhaes I.L.F."/>
            <person name="Oliveira U."/>
            <person name="Santos F.R."/>
            <person name="Vidigal T.H.D.A."/>
            <person name="Brescovit A.D."/>
            <person name="Santos A.J."/>
        </authorList>
    </citation>
    <scope>NUCLEOTIDE SEQUENCE</scope>
    <source>
        <tissue evidence="2">Shoot tissue taken approximately 20 cm above the soil surface</tissue>
    </source>
</reference>
<keyword evidence="1" id="KW-1133">Transmembrane helix</keyword>
<evidence type="ECO:0000256" key="1">
    <source>
        <dbReference type="SAM" id="Phobius"/>
    </source>
</evidence>
<sequence>MNPYIVWYHSYLFAVLYKIFVIGHLCVLGVVLAQFISLFVHVYSTV</sequence>
<keyword evidence="1" id="KW-0472">Membrane</keyword>